<dbReference type="RefSeq" id="WP_388110479.1">
    <property type="nucleotide sequence ID" value="NZ_JBIAHM010000010.1"/>
</dbReference>
<reference evidence="1 2" key="1">
    <citation type="submission" date="2024-10" db="EMBL/GenBank/DDBJ databases">
        <title>The Natural Products Discovery Center: Release of the First 8490 Sequenced Strains for Exploring Actinobacteria Biosynthetic Diversity.</title>
        <authorList>
            <person name="Kalkreuter E."/>
            <person name="Kautsar S.A."/>
            <person name="Yang D."/>
            <person name="Bader C.D."/>
            <person name="Teijaro C.N."/>
            <person name="Fluegel L."/>
            <person name="Davis C.M."/>
            <person name="Simpson J.R."/>
            <person name="Lauterbach L."/>
            <person name="Steele A.D."/>
            <person name="Gui C."/>
            <person name="Meng S."/>
            <person name="Li G."/>
            <person name="Viehrig K."/>
            <person name="Ye F."/>
            <person name="Su P."/>
            <person name="Kiefer A.F."/>
            <person name="Nichols A."/>
            <person name="Cepeda A.J."/>
            <person name="Yan W."/>
            <person name="Fan B."/>
            <person name="Jiang Y."/>
            <person name="Adhikari A."/>
            <person name="Zheng C.-J."/>
            <person name="Schuster L."/>
            <person name="Cowan T.M."/>
            <person name="Smanski M.J."/>
            <person name="Chevrette M.G."/>
            <person name="De Carvalho L.P.S."/>
            <person name="Shen B."/>
        </authorList>
    </citation>
    <scope>NUCLEOTIDE SEQUENCE [LARGE SCALE GENOMIC DNA]</scope>
    <source>
        <strain evidence="1 2">NPDC006488</strain>
    </source>
</reference>
<comment type="caution">
    <text evidence="1">The sequence shown here is derived from an EMBL/GenBank/DDBJ whole genome shotgun (WGS) entry which is preliminary data.</text>
</comment>
<keyword evidence="2" id="KW-1185">Reference proteome</keyword>
<dbReference type="Pfam" id="PF19534">
    <property type="entry name" value="DUF6059"/>
    <property type="match status" value="1"/>
</dbReference>
<protein>
    <submittedName>
        <fullName evidence="1">DUF6059 family protein</fullName>
    </submittedName>
</protein>
<organism evidence="1 2">
    <name type="scientific">Streptomyces hokutonensis</name>
    <dbReference type="NCBI Taxonomy" id="1306990"/>
    <lineage>
        <taxon>Bacteria</taxon>
        <taxon>Bacillati</taxon>
        <taxon>Actinomycetota</taxon>
        <taxon>Actinomycetes</taxon>
        <taxon>Kitasatosporales</taxon>
        <taxon>Streptomycetaceae</taxon>
        <taxon>Streptomyces</taxon>
    </lineage>
</organism>
<dbReference type="Proteomes" id="UP001601303">
    <property type="component" value="Unassembled WGS sequence"/>
</dbReference>
<dbReference type="EMBL" id="JBIAHM010000010">
    <property type="protein sequence ID" value="MFE9602527.1"/>
    <property type="molecule type" value="Genomic_DNA"/>
</dbReference>
<evidence type="ECO:0000313" key="2">
    <source>
        <dbReference type="Proteomes" id="UP001601303"/>
    </source>
</evidence>
<evidence type="ECO:0000313" key="1">
    <source>
        <dbReference type="EMBL" id="MFE9602527.1"/>
    </source>
</evidence>
<dbReference type="InterPro" id="IPR045701">
    <property type="entry name" value="DUF6059"/>
</dbReference>
<accession>A0ABW6MB49</accession>
<name>A0ABW6MB49_9ACTN</name>
<proteinExistence type="predicted"/>
<gene>
    <name evidence="1" type="ORF">ACFYNQ_28685</name>
</gene>
<sequence>MLRLLRSVFRRLLGFLWNTLVTFGKMSYSVPDSSCEPATGPGPHHPERVRQDIPLSHVEKALQRQLRDIA</sequence>